<keyword evidence="3" id="KW-0648">Protein biosynthesis</keyword>
<dbReference type="GO" id="GO:0001731">
    <property type="term" value="P:formation of translation preinitiation complex"/>
    <property type="evidence" value="ECO:0007669"/>
    <property type="project" value="TreeGrafter"/>
</dbReference>
<protein>
    <recommendedName>
        <fullName evidence="4">SUI1 domain-containing protein</fullName>
    </recommendedName>
</protein>
<name>A0A5J4SLK4_9ZZZZ</name>
<keyword evidence="2" id="KW-0810">Translation regulation</keyword>
<dbReference type="GO" id="GO:0006417">
    <property type="term" value="P:regulation of translation"/>
    <property type="evidence" value="ECO:0007669"/>
    <property type="project" value="UniProtKB-KW"/>
</dbReference>
<dbReference type="PIRSF" id="PIRSF037511">
    <property type="entry name" value="Transl_init_SUI1_pro"/>
    <property type="match status" value="1"/>
</dbReference>
<dbReference type="EMBL" id="SNRY01000142">
    <property type="protein sequence ID" value="KAA6346130.1"/>
    <property type="molecule type" value="Genomic_DNA"/>
</dbReference>
<comment type="caution">
    <text evidence="5">The sequence shown here is derived from an EMBL/GenBank/DDBJ whole genome shotgun (WGS) entry which is preliminary data.</text>
</comment>
<proteinExistence type="inferred from homology"/>
<comment type="similarity">
    <text evidence="1">Belongs to the SUI1 family.</text>
</comment>
<evidence type="ECO:0000313" key="5">
    <source>
        <dbReference type="EMBL" id="KAA6346130.1"/>
    </source>
</evidence>
<dbReference type="InterPro" id="IPR050318">
    <property type="entry name" value="DENR/SUI1_TIF"/>
</dbReference>
<dbReference type="PROSITE" id="PS50296">
    <property type="entry name" value="SUI1"/>
    <property type="match status" value="1"/>
</dbReference>
<dbReference type="Pfam" id="PF01253">
    <property type="entry name" value="SUI1"/>
    <property type="match status" value="1"/>
</dbReference>
<dbReference type="SUPFAM" id="SSF55159">
    <property type="entry name" value="eIF1-like"/>
    <property type="match status" value="1"/>
</dbReference>
<dbReference type="InterPro" id="IPR036877">
    <property type="entry name" value="SUI1_dom_sf"/>
</dbReference>
<sequence length="116" mass="13177">MKRNDWKERLDIVYSTRPNFNYETANDKEVLTTLAFGKQNLRIWLDKKNRGGKIVTLVSGFMGTEEDLKKLGKLLKVKCGVGGAIKNGEIIIQGDFRQRVSELLKKEGYDKTKIAG</sequence>
<evidence type="ECO:0000256" key="2">
    <source>
        <dbReference type="ARBA" id="ARBA00022845"/>
    </source>
</evidence>
<dbReference type="Gene3D" id="3.30.780.10">
    <property type="entry name" value="SUI1-like domain"/>
    <property type="match status" value="1"/>
</dbReference>
<dbReference type="AlphaFoldDB" id="A0A5J4SLK4"/>
<gene>
    <name evidence="5" type="ORF">EZS27_006352</name>
</gene>
<accession>A0A5J4SLK4</accession>
<dbReference type="PANTHER" id="PTHR12789">
    <property type="entry name" value="DENSITY-REGULATED PROTEIN HOMOLOG"/>
    <property type="match status" value="1"/>
</dbReference>
<reference evidence="5" key="1">
    <citation type="submission" date="2019-03" db="EMBL/GenBank/DDBJ databases">
        <title>Single cell metagenomics reveals metabolic interactions within the superorganism composed of flagellate Streblomastix strix and complex community of Bacteroidetes bacteria on its surface.</title>
        <authorList>
            <person name="Treitli S.C."/>
            <person name="Kolisko M."/>
            <person name="Husnik F."/>
            <person name="Keeling P."/>
            <person name="Hampl V."/>
        </authorList>
    </citation>
    <scope>NUCLEOTIDE SEQUENCE</scope>
    <source>
        <strain evidence="5">STM</strain>
    </source>
</reference>
<evidence type="ECO:0000256" key="1">
    <source>
        <dbReference type="ARBA" id="ARBA00005422"/>
    </source>
</evidence>
<dbReference type="InterPro" id="IPR005872">
    <property type="entry name" value="SUI1_arc_bac"/>
</dbReference>
<dbReference type="GO" id="GO:0003743">
    <property type="term" value="F:translation initiation factor activity"/>
    <property type="evidence" value="ECO:0007669"/>
    <property type="project" value="InterPro"/>
</dbReference>
<evidence type="ECO:0000256" key="3">
    <source>
        <dbReference type="ARBA" id="ARBA00022917"/>
    </source>
</evidence>
<evidence type="ECO:0000259" key="4">
    <source>
        <dbReference type="PROSITE" id="PS50296"/>
    </source>
</evidence>
<feature type="domain" description="SUI1" evidence="4">
    <location>
        <begin position="48"/>
        <end position="108"/>
    </location>
</feature>
<dbReference type="GO" id="GO:0003729">
    <property type="term" value="F:mRNA binding"/>
    <property type="evidence" value="ECO:0007669"/>
    <property type="project" value="TreeGrafter"/>
</dbReference>
<dbReference type="CDD" id="cd11567">
    <property type="entry name" value="YciH_like"/>
    <property type="match status" value="1"/>
</dbReference>
<dbReference type="GO" id="GO:0002188">
    <property type="term" value="P:translation reinitiation"/>
    <property type="evidence" value="ECO:0007669"/>
    <property type="project" value="TreeGrafter"/>
</dbReference>
<dbReference type="PANTHER" id="PTHR12789:SF0">
    <property type="entry name" value="DENSITY-REGULATED PROTEIN"/>
    <property type="match status" value="1"/>
</dbReference>
<organism evidence="5">
    <name type="scientific">termite gut metagenome</name>
    <dbReference type="NCBI Taxonomy" id="433724"/>
    <lineage>
        <taxon>unclassified sequences</taxon>
        <taxon>metagenomes</taxon>
        <taxon>organismal metagenomes</taxon>
    </lineage>
</organism>
<dbReference type="InterPro" id="IPR001950">
    <property type="entry name" value="SUI1"/>
</dbReference>